<gene>
    <name evidence="2" type="ORF">AVDCRST_MAG18-1023</name>
</gene>
<name>A0A6J4UYE9_9BACT</name>
<evidence type="ECO:0000256" key="1">
    <source>
        <dbReference type="SAM" id="MobiDB-lite"/>
    </source>
</evidence>
<evidence type="ECO:0000313" key="2">
    <source>
        <dbReference type="EMBL" id="CAA9560346.1"/>
    </source>
</evidence>
<dbReference type="AlphaFoldDB" id="A0A6J4UYE9"/>
<organism evidence="2">
    <name type="scientific">uncultured Thermomicrobiales bacterium</name>
    <dbReference type="NCBI Taxonomy" id="1645740"/>
    <lineage>
        <taxon>Bacteria</taxon>
        <taxon>Pseudomonadati</taxon>
        <taxon>Thermomicrobiota</taxon>
        <taxon>Thermomicrobia</taxon>
        <taxon>Thermomicrobiales</taxon>
        <taxon>environmental samples</taxon>
    </lineage>
</organism>
<protein>
    <submittedName>
        <fullName evidence="2">Uncharacterized protein</fullName>
    </submittedName>
</protein>
<reference evidence="2" key="1">
    <citation type="submission" date="2020-02" db="EMBL/GenBank/DDBJ databases">
        <authorList>
            <person name="Meier V. D."/>
        </authorList>
    </citation>
    <scope>NUCLEOTIDE SEQUENCE</scope>
    <source>
        <strain evidence="2">AVDCRST_MAG18</strain>
    </source>
</reference>
<proteinExistence type="predicted"/>
<sequence>MILRERSLPAKAGAPGVALGPGGRVMTWAFAAMVAPCARSSPPGGLVSIPGVEHGVNLPPDHPPASHHRRSFSRLTARRSEDGVNGQRRGGEGRRAHAWDAWLQVGWRVAAIDLAAGTVTFANDRVAGGGPDGG</sequence>
<feature type="region of interest" description="Disordered" evidence="1">
    <location>
        <begin position="50"/>
        <end position="95"/>
    </location>
</feature>
<accession>A0A6J4UYE9</accession>
<dbReference type="EMBL" id="CADCWN010000072">
    <property type="protein sequence ID" value="CAA9560346.1"/>
    <property type="molecule type" value="Genomic_DNA"/>
</dbReference>